<protein>
    <recommendedName>
        <fullName evidence="8">TonB-dependent transporter Oar-like beta-barrel domain-containing protein</fullName>
    </recommendedName>
</protein>
<evidence type="ECO:0000259" key="8">
    <source>
        <dbReference type="Pfam" id="PF25183"/>
    </source>
</evidence>
<dbReference type="InterPro" id="IPR039426">
    <property type="entry name" value="TonB-dep_rcpt-like"/>
</dbReference>
<dbReference type="Proteomes" id="UP000006844">
    <property type="component" value="Chromosome"/>
</dbReference>
<dbReference type="PANTHER" id="PTHR30069">
    <property type="entry name" value="TONB-DEPENDENT OUTER MEMBRANE RECEPTOR"/>
    <property type="match status" value="1"/>
</dbReference>
<dbReference type="SUPFAM" id="SSF49464">
    <property type="entry name" value="Carboxypeptidase regulatory domain-like"/>
    <property type="match status" value="1"/>
</dbReference>
<evidence type="ECO:0000256" key="2">
    <source>
        <dbReference type="ARBA" id="ARBA00022448"/>
    </source>
</evidence>
<organism evidence="9 10">
    <name type="scientific">Terriglobus saanensis (strain ATCC BAA-1853 / DSM 23119 / SP1PR4)</name>
    <dbReference type="NCBI Taxonomy" id="401053"/>
    <lineage>
        <taxon>Bacteria</taxon>
        <taxon>Pseudomonadati</taxon>
        <taxon>Acidobacteriota</taxon>
        <taxon>Terriglobia</taxon>
        <taxon>Terriglobales</taxon>
        <taxon>Acidobacteriaceae</taxon>
        <taxon>Terriglobus</taxon>
    </lineage>
</organism>
<keyword evidence="6" id="KW-0472">Membrane</keyword>
<dbReference type="Gene3D" id="2.40.170.20">
    <property type="entry name" value="TonB-dependent receptor, beta-barrel domain"/>
    <property type="match status" value="1"/>
</dbReference>
<dbReference type="InterPro" id="IPR008969">
    <property type="entry name" value="CarboxyPept-like_regulatory"/>
</dbReference>
<proteinExistence type="predicted"/>
<dbReference type="KEGG" id="tsa:AciPR4_1439"/>
<dbReference type="STRING" id="401053.AciPR4_1439"/>
<feature type="domain" description="TonB-dependent transporter Oar-like beta-barrel" evidence="8">
    <location>
        <begin position="248"/>
        <end position="1078"/>
    </location>
</feature>
<dbReference type="InterPro" id="IPR036942">
    <property type="entry name" value="Beta-barrel_TonB_sf"/>
</dbReference>
<keyword evidence="2" id="KW-0813">Transport</keyword>
<gene>
    <name evidence="9" type="ordered locus">AciPR4_1439</name>
</gene>
<keyword evidence="3" id="KW-1134">Transmembrane beta strand</keyword>
<dbReference type="HOGENOM" id="CLU_006298_0_0_0"/>
<dbReference type="InterPro" id="IPR057601">
    <property type="entry name" value="Oar-like_b-barrel"/>
</dbReference>
<reference evidence="9 10" key="1">
    <citation type="journal article" date="2012" name="Stand. Genomic Sci.">
        <title>Complete genome sequence of Terriglobus saanensis type strain SP1PR4(T), an Acidobacteria from tundra soil.</title>
        <authorList>
            <person name="Rawat S.R."/>
            <person name="Mannisto M.K."/>
            <person name="Starovoytov V."/>
            <person name="Goodwin L."/>
            <person name="Nolan M."/>
            <person name="Hauser L."/>
            <person name="Land M."/>
            <person name="Davenport K.W."/>
            <person name="Woyke T."/>
            <person name="Haggblom M.M."/>
        </authorList>
    </citation>
    <scope>NUCLEOTIDE SEQUENCE</scope>
    <source>
        <strain evidence="10">ATCC BAA-1853 / DSM 23119 / SP1PR4</strain>
    </source>
</reference>
<dbReference type="GO" id="GO:0015344">
    <property type="term" value="F:siderophore uptake transmembrane transporter activity"/>
    <property type="evidence" value="ECO:0007669"/>
    <property type="project" value="TreeGrafter"/>
</dbReference>
<evidence type="ECO:0000313" key="10">
    <source>
        <dbReference type="Proteomes" id="UP000006844"/>
    </source>
</evidence>
<dbReference type="EMBL" id="CP002467">
    <property type="protein sequence ID" value="ADV82262.1"/>
    <property type="molecule type" value="Genomic_DNA"/>
</dbReference>
<evidence type="ECO:0000256" key="3">
    <source>
        <dbReference type="ARBA" id="ARBA00022452"/>
    </source>
</evidence>
<evidence type="ECO:0000313" key="9">
    <source>
        <dbReference type="EMBL" id="ADV82262.1"/>
    </source>
</evidence>
<keyword evidence="5" id="KW-0732">Signal</keyword>
<dbReference type="GO" id="GO:0009279">
    <property type="term" value="C:cell outer membrane"/>
    <property type="evidence" value="ECO:0007669"/>
    <property type="project" value="UniProtKB-SubCell"/>
</dbReference>
<evidence type="ECO:0000256" key="1">
    <source>
        <dbReference type="ARBA" id="ARBA00004571"/>
    </source>
</evidence>
<keyword evidence="7" id="KW-0998">Cell outer membrane</keyword>
<dbReference type="Pfam" id="PF13620">
    <property type="entry name" value="CarboxypepD_reg"/>
    <property type="match status" value="1"/>
</dbReference>
<dbReference type="Gene3D" id="2.60.40.1120">
    <property type="entry name" value="Carboxypeptidase-like, regulatory domain"/>
    <property type="match status" value="1"/>
</dbReference>
<keyword evidence="10" id="KW-1185">Reference proteome</keyword>
<dbReference type="AlphaFoldDB" id="E8V0X1"/>
<dbReference type="eggNOG" id="COG1629">
    <property type="taxonomic scope" value="Bacteria"/>
</dbReference>
<accession>E8V0X1</accession>
<keyword evidence="4" id="KW-0812">Transmembrane</keyword>
<evidence type="ECO:0000256" key="5">
    <source>
        <dbReference type="ARBA" id="ARBA00022729"/>
    </source>
</evidence>
<dbReference type="PANTHER" id="PTHR30069:SF29">
    <property type="entry name" value="HEMOGLOBIN AND HEMOGLOBIN-HAPTOGLOBIN-BINDING PROTEIN 1-RELATED"/>
    <property type="match status" value="1"/>
</dbReference>
<comment type="subcellular location">
    <subcellularLocation>
        <location evidence="1">Cell outer membrane</location>
        <topology evidence="1">Multi-pass membrane protein</topology>
    </subcellularLocation>
</comment>
<evidence type="ECO:0000256" key="6">
    <source>
        <dbReference type="ARBA" id="ARBA00023136"/>
    </source>
</evidence>
<dbReference type="Pfam" id="PF25183">
    <property type="entry name" value="OMP_b-brl_4"/>
    <property type="match status" value="1"/>
</dbReference>
<sequence>MYFSHRKGFSLSSNRCGALFFYKLRLFLGFALLCFATHMALYGQTVNATLRGTVTDTSGSVVPSAELSLLEPATGQVVRQATSTGNGDFEFSELKPGTYQLRATSKGFKMFVANNILLESGQIRRVDTQLALGEAADEIVVSSGAALIATESATIQGVFTGKQHDESPQATIYPTTYSMLTTLSGVQGGTGSPIANGQTQSQQTQTFDGIPNDLQGAQSNNANFFEEVSATLFNAPAESSVPVQINEVTKRGSNAFHGQASYRIYDSVFNAMGYFDTTKTSFLQHEWNVEAGGPIWKDRTFFYGQWFAQRIPLGTQYQASVPTNAWRGGVFATTIIDPTTGQPFAQNTIPTKRMSAVALAFQNNYLPAPNVASTTQVNDYAYHFPFNSDLYRGDWPLARIDHNLTKNNSIFVRWLMRQTPYVLNNGLPALVWTRLRRHQQWAAGDTHVFNPRLLNNFRFGYSTDYMVDGQSEAGQTPPDGSKVLTATGLLGSNPSGQTGQGFPSISITGLTALTNVPGGVKANNSIITINDSISWQVGRHVWKFGGNVEHFDNFYGRITDYGTFTFDGSITGSAYADFLLGLPRSSQRTNPLGDREQTLTEYGLYVEDSFKLTHKLTLDYGARWDLYGTPGAPDHLLYNFDPATGSVLVDPGAIAQVSPLYPSNISVKAGAVQAIAAKSNFVPRLGAAYQLTDHSVLRGGYGIYISRFGAAGAFNNFLPINPQLGSTGPFALSETYFQNTPSPTTAPLLSFPNPYPSSTAFATVPSQSVNGYPRNVTNGHIHQFSGTYETEFKKMGFRASYVGSRSTGLNYSLNINQPQPSTTPFTTSRRPYPNLVTATMLRFDGGAKYDSLQIDVKRRAGGFTFNANYSLARSKANYLDTENPYDVLSHWANDGLTRRHYAVGSLAYVLPFGRGQRFLGTANGTMDRVIGGWSTNVITYLASGTYFSPSFSGSDPTNTNTFGGLPDLIGDPNNIPGGKSKTNWFNTAAFAVPQAGHFGNALPNSLESQNLYLTHLSLIKHIALTDRVKFQFITQMSNLFNHPQFLAPSGSISVAGGNQFTSQVGTFSSLEVAKPRQITFQGAFIF</sequence>
<dbReference type="GO" id="GO:0044718">
    <property type="term" value="P:siderophore transmembrane transport"/>
    <property type="evidence" value="ECO:0007669"/>
    <property type="project" value="TreeGrafter"/>
</dbReference>
<evidence type="ECO:0000256" key="7">
    <source>
        <dbReference type="ARBA" id="ARBA00023237"/>
    </source>
</evidence>
<dbReference type="SUPFAM" id="SSF56935">
    <property type="entry name" value="Porins"/>
    <property type="match status" value="1"/>
</dbReference>
<name>E8V0X1_TERSS</name>
<evidence type="ECO:0000256" key="4">
    <source>
        <dbReference type="ARBA" id="ARBA00022692"/>
    </source>
</evidence>